<sequence length="174" mass="19686">MNPDLKRAFVSVFQGQPQNPRHPSRGTTPTVPTQLQHAVDAMSSSCRFFLLPFFSHADTQDKGIKKGELLVREKKFKPSDTNTFSGYGWGVAATLTASKIDGNLGLSTYVACIYTSREYRLFYSFASLEKTFLIHSNNKILLMDSILFFIGERQRPSFPKRGSDWCFRHPALPL</sequence>
<proteinExistence type="predicted"/>
<dbReference type="Proteomes" id="UP001234178">
    <property type="component" value="Unassembled WGS sequence"/>
</dbReference>
<gene>
    <name evidence="1" type="ORF">OUZ56_014233</name>
</gene>
<organism evidence="1 2">
    <name type="scientific">Daphnia magna</name>
    <dbReference type="NCBI Taxonomy" id="35525"/>
    <lineage>
        <taxon>Eukaryota</taxon>
        <taxon>Metazoa</taxon>
        <taxon>Ecdysozoa</taxon>
        <taxon>Arthropoda</taxon>
        <taxon>Crustacea</taxon>
        <taxon>Branchiopoda</taxon>
        <taxon>Diplostraca</taxon>
        <taxon>Cladocera</taxon>
        <taxon>Anomopoda</taxon>
        <taxon>Daphniidae</taxon>
        <taxon>Daphnia</taxon>
    </lineage>
</organism>
<keyword evidence="2" id="KW-1185">Reference proteome</keyword>
<accession>A0ABQ9Z891</accession>
<name>A0ABQ9Z891_9CRUS</name>
<protein>
    <submittedName>
        <fullName evidence="1">Uncharacterized protein</fullName>
    </submittedName>
</protein>
<evidence type="ECO:0000313" key="2">
    <source>
        <dbReference type="Proteomes" id="UP001234178"/>
    </source>
</evidence>
<dbReference type="EMBL" id="JAOYFB010000002">
    <property type="protein sequence ID" value="KAK4009096.1"/>
    <property type="molecule type" value="Genomic_DNA"/>
</dbReference>
<reference evidence="1 2" key="1">
    <citation type="journal article" date="2023" name="Nucleic Acids Res.">
        <title>The hologenome of Daphnia magna reveals possible DNA methylation and microbiome-mediated evolution of the host genome.</title>
        <authorList>
            <person name="Chaturvedi A."/>
            <person name="Li X."/>
            <person name="Dhandapani V."/>
            <person name="Marshall H."/>
            <person name="Kissane S."/>
            <person name="Cuenca-Cambronero M."/>
            <person name="Asole G."/>
            <person name="Calvet F."/>
            <person name="Ruiz-Romero M."/>
            <person name="Marangio P."/>
            <person name="Guigo R."/>
            <person name="Rago D."/>
            <person name="Mirbahai L."/>
            <person name="Eastwood N."/>
            <person name="Colbourne J.K."/>
            <person name="Zhou J."/>
            <person name="Mallon E."/>
            <person name="Orsini L."/>
        </authorList>
    </citation>
    <scope>NUCLEOTIDE SEQUENCE [LARGE SCALE GENOMIC DNA]</scope>
    <source>
        <strain evidence="1">LRV0_1</strain>
    </source>
</reference>
<comment type="caution">
    <text evidence="1">The sequence shown here is derived from an EMBL/GenBank/DDBJ whole genome shotgun (WGS) entry which is preliminary data.</text>
</comment>
<evidence type="ECO:0000313" key="1">
    <source>
        <dbReference type="EMBL" id="KAK4009096.1"/>
    </source>
</evidence>